<dbReference type="AlphaFoldDB" id="A0A1F5YAS0"/>
<reference evidence="9 10" key="1">
    <citation type="journal article" date="2016" name="Nat. Commun.">
        <title>Thousands of microbial genomes shed light on interconnected biogeochemical processes in an aquifer system.</title>
        <authorList>
            <person name="Anantharaman K."/>
            <person name="Brown C.T."/>
            <person name="Hug L.A."/>
            <person name="Sharon I."/>
            <person name="Castelle C.J."/>
            <person name="Probst A.J."/>
            <person name="Thomas B.C."/>
            <person name="Singh A."/>
            <person name="Wilkins M.J."/>
            <person name="Karaoz U."/>
            <person name="Brodie E.L."/>
            <person name="Williams K.H."/>
            <person name="Hubbard S.S."/>
            <person name="Banfield J.F."/>
        </authorList>
    </citation>
    <scope>NUCLEOTIDE SEQUENCE [LARGE SCALE GENOMIC DNA]</scope>
</reference>
<protein>
    <recommendedName>
        <fullName evidence="11">ABC transporter permease</fullName>
    </recommendedName>
</protein>
<sequence length="368" mass="40089">MKIPIIYNMRNLRVRWVSSLMAALGIGLVVMVFIVILALARGFQHALVKTGSPDYPFIMRKGSVTEITSYITRDQEAIIRSLPGIASGPDGEPLLTSDLLVVISYPRGGQGGSHNNVSVRGVSLRAFDVRKDIRIVEGRKFVPGLDEIVVGKSISERRPGLRLGDTVAFARRDWKIVGLFEAGGSAFESEIWGGVEQFIPLFQREGFQSITLHLDDPSGFDRFKAALESDPRLTVDVQRESEYYAGQSQELVAIIRSLGIFLTVIMAIGAISGALNTMYAAVGARTREVGTLLALGFRPRSIMASFVVESTILSLVGGIIGCLFSLPIHGHSTGTTNWDTFSEMTFDFHITPPILLTGLIFALVMGVV</sequence>
<feature type="non-terminal residue" evidence="9">
    <location>
        <position position="368"/>
    </location>
</feature>
<comment type="subcellular location">
    <subcellularLocation>
        <location evidence="1">Cell membrane</location>
        <topology evidence="1">Multi-pass membrane protein</topology>
    </subcellularLocation>
</comment>
<dbReference type="InterPro" id="IPR050250">
    <property type="entry name" value="Macrolide_Exporter_MacB"/>
</dbReference>
<feature type="domain" description="ABC3 transporter permease C-terminal" evidence="7">
    <location>
        <begin position="260"/>
        <end position="367"/>
    </location>
</feature>
<evidence type="ECO:0000256" key="4">
    <source>
        <dbReference type="ARBA" id="ARBA00022989"/>
    </source>
</evidence>
<evidence type="ECO:0000256" key="6">
    <source>
        <dbReference type="SAM" id="Phobius"/>
    </source>
</evidence>
<feature type="transmembrane region" description="Helical" evidence="6">
    <location>
        <begin position="258"/>
        <end position="282"/>
    </location>
</feature>
<feature type="transmembrane region" description="Helical" evidence="6">
    <location>
        <begin position="348"/>
        <end position="367"/>
    </location>
</feature>
<organism evidence="9 10">
    <name type="scientific">Candidatus Glassbacteria bacterium RBG_16_58_8</name>
    <dbReference type="NCBI Taxonomy" id="1817866"/>
    <lineage>
        <taxon>Bacteria</taxon>
        <taxon>Candidatus Glassiibacteriota</taxon>
    </lineage>
</organism>
<keyword evidence="5 6" id="KW-0472">Membrane</keyword>
<dbReference type="InterPro" id="IPR025857">
    <property type="entry name" value="MacB_PCD"/>
</dbReference>
<evidence type="ECO:0000256" key="2">
    <source>
        <dbReference type="ARBA" id="ARBA00022475"/>
    </source>
</evidence>
<dbReference type="InterPro" id="IPR003838">
    <property type="entry name" value="ABC3_permease_C"/>
</dbReference>
<dbReference type="PANTHER" id="PTHR30572:SF15">
    <property type="entry name" value="ABC TRANSPORTER PERMEASE"/>
    <property type="match status" value="1"/>
</dbReference>
<name>A0A1F5YAS0_9BACT</name>
<proteinExistence type="predicted"/>
<evidence type="ECO:0000259" key="7">
    <source>
        <dbReference type="Pfam" id="PF02687"/>
    </source>
</evidence>
<dbReference type="Pfam" id="PF12704">
    <property type="entry name" value="MacB_PCD"/>
    <property type="match status" value="1"/>
</dbReference>
<evidence type="ECO:0000259" key="8">
    <source>
        <dbReference type="Pfam" id="PF12704"/>
    </source>
</evidence>
<evidence type="ECO:0008006" key="11">
    <source>
        <dbReference type="Google" id="ProtNLM"/>
    </source>
</evidence>
<dbReference type="Proteomes" id="UP000179034">
    <property type="component" value="Unassembled WGS sequence"/>
</dbReference>
<accession>A0A1F5YAS0</accession>
<dbReference type="EMBL" id="MFIW01000090">
    <property type="protein sequence ID" value="OGF97243.1"/>
    <property type="molecule type" value="Genomic_DNA"/>
</dbReference>
<evidence type="ECO:0000256" key="3">
    <source>
        <dbReference type="ARBA" id="ARBA00022692"/>
    </source>
</evidence>
<evidence type="ECO:0000256" key="5">
    <source>
        <dbReference type="ARBA" id="ARBA00023136"/>
    </source>
</evidence>
<gene>
    <name evidence="9" type="ORF">A2Z06_01480</name>
</gene>
<evidence type="ECO:0000313" key="9">
    <source>
        <dbReference type="EMBL" id="OGF97243.1"/>
    </source>
</evidence>
<feature type="transmembrane region" description="Helical" evidence="6">
    <location>
        <begin position="20"/>
        <end position="40"/>
    </location>
</feature>
<feature type="domain" description="MacB-like periplasmic core" evidence="8">
    <location>
        <begin position="19"/>
        <end position="228"/>
    </location>
</feature>
<dbReference type="GO" id="GO:0005886">
    <property type="term" value="C:plasma membrane"/>
    <property type="evidence" value="ECO:0007669"/>
    <property type="project" value="UniProtKB-SubCell"/>
</dbReference>
<dbReference type="GO" id="GO:0022857">
    <property type="term" value="F:transmembrane transporter activity"/>
    <property type="evidence" value="ECO:0007669"/>
    <property type="project" value="TreeGrafter"/>
</dbReference>
<keyword evidence="2" id="KW-1003">Cell membrane</keyword>
<evidence type="ECO:0000256" key="1">
    <source>
        <dbReference type="ARBA" id="ARBA00004651"/>
    </source>
</evidence>
<keyword evidence="4 6" id="KW-1133">Transmembrane helix</keyword>
<dbReference type="Pfam" id="PF02687">
    <property type="entry name" value="FtsX"/>
    <property type="match status" value="1"/>
</dbReference>
<evidence type="ECO:0000313" key="10">
    <source>
        <dbReference type="Proteomes" id="UP000179034"/>
    </source>
</evidence>
<keyword evidence="3 6" id="KW-0812">Transmembrane</keyword>
<dbReference type="PANTHER" id="PTHR30572">
    <property type="entry name" value="MEMBRANE COMPONENT OF TRANSPORTER-RELATED"/>
    <property type="match status" value="1"/>
</dbReference>
<feature type="transmembrane region" description="Helical" evidence="6">
    <location>
        <begin position="302"/>
        <end position="328"/>
    </location>
</feature>
<comment type="caution">
    <text evidence="9">The sequence shown here is derived from an EMBL/GenBank/DDBJ whole genome shotgun (WGS) entry which is preliminary data.</text>
</comment>